<dbReference type="Gene3D" id="3.30.70.1430">
    <property type="entry name" value="Multidrug efflux transporter AcrB pore domain"/>
    <property type="match status" value="2"/>
</dbReference>
<gene>
    <name evidence="9" type="ordered locus">Acid_5314</name>
</gene>
<keyword evidence="5 8" id="KW-0812">Transmembrane</keyword>
<feature type="transmembrane region" description="Helical" evidence="8">
    <location>
        <begin position="864"/>
        <end position="882"/>
    </location>
</feature>
<keyword evidence="7 8" id="KW-0472">Membrane</keyword>
<comment type="subcellular location">
    <subcellularLocation>
        <location evidence="1">Cell inner membrane</location>
        <topology evidence="1">Multi-pass membrane protein</topology>
    </subcellularLocation>
</comment>
<feature type="transmembrane region" description="Helical" evidence="8">
    <location>
        <begin position="341"/>
        <end position="360"/>
    </location>
</feature>
<sequence precursor="true">MNFSETFIRRPIATSLLMAGVALFGVIAYENLPVSDLPQVDYPTITVSAGLPGGNPDTMASAVATPLERQFTAIAGLDSMISNSGQGSTSITLQFDLSRDIDGATVDVETAIAEALPLLPPGMPTPPSFRKVNPGDQPIISLFLTSPTMRLSDLDEYAETMMAQRISMVEGVAQVQVFGSAKYAVRVQVDPNELAARGIGLNEVDAALRNWNVNVPTGTLYGDHTAYQIQVNGQLMRSQAYKPLIVAYKNGAPVRLGDVANVIDSVEDDKNFSRIFGAEYGKDGTTGVSLAVMRQPGSNTIEVTDNIKRLLPVFQAQMPPSVHLGIRGDRSKNIREAFQDIQFTMAATLALVIMVIFLFLRNFSATMIPAMALPFSIIGTFSVMYLLNFSLNNISMMALILSIGFVVDDAIVMLENIVRHIEKGEKPMEAALAGSREIGFTIVSMTLSLGAVFIPILFMAGILGRLFREFAVTICTAILISGMVSISLTPMLCSRFLRENKAEKHGVFYRVMEGIFNWTLHIYAVTLKWVLGHRPVMLAMFVAVLAVTVDFYLIVPKGFIPDTDNDNFSVNAEAAQGTSYYQMVKYQQLVSSIVVQDPDVESFYSTTGGNFFGPGGASGRLMVNTKPRRQRKATVQDIVNRLRPRLSNIPGLRVSLSVPQAIRVGGRMSKSAYDFTLYGPDTQQLYTEAPKLEKIIAQIPGLQEVQSDLQIKTPRINIVLDRDRAAALHLNWNTISSTLYDAFGPQFASTIYAPTNQYRVLLEMLPKYQQHTDGLDMIYLKSDNGDMIPLKAVAKMVANAGPQSIPHSGQLPSVTISFALKPGTSLGEATTAIEEAAKATLPATITGTFQGTAKVFQDSMRNMGILLIVAIAVVYIVLGVLYESYVHPLTILSGLPSAGFGALLTLILFKVDLSIYSFVGLIMLIGIVKKNAIMQIDFALEAERKEGMAPRDAIYEGCLIRFRPIMMTTMAALLGGLPIALGYGAGGEARKPLGLAVVGGLAFSQLMTLYLTPVVYTYMAAALGKWNDWKARKKPRKALSPVMQAGD</sequence>
<protein>
    <submittedName>
        <fullName evidence="9">Acriflavin resistance protein</fullName>
    </submittedName>
</protein>
<name>Q01VQ1_SOLUE</name>
<organism evidence="9">
    <name type="scientific">Solibacter usitatus (strain Ellin6076)</name>
    <dbReference type="NCBI Taxonomy" id="234267"/>
    <lineage>
        <taxon>Bacteria</taxon>
        <taxon>Pseudomonadati</taxon>
        <taxon>Acidobacteriota</taxon>
        <taxon>Terriglobia</taxon>
        <taxon>Bryobacterales</taxon>
        <taxon>Solibacteraceae</taxon>
        <taxon>Candidatus Solibacter</taxon>
    </lineage>
</organism>
<dbReference type="OrthoDB" id="9757876at2"/>
<feature type="transmembrane region" description="Helical" evidence="8">
    <location>
        <begin position="514"/>
        <end position="531"/>
    </location>
</feature>
<feature type="transmembrane region" description="Helical" evidence="8">
    <location>
        <begin position="394"/>
        <end position="418"/>
    </location>
</feature>
<dbReference type="PANTHER" id="PTHR32063">
    <property type="match status" value="1"/>
</dbReference>
<feature type="transmembrane region" description="Helical" evidence="8">
    <location>
        <begin position="470"/>
        <end position="493"/>
    </location>
</feature>
<evidence type="ECO:0000256" key="2">
    <source>
        <dbReference type="ARBA" id="ARBA00022448"/>
    </source>
</evidence>
<evidence type="ECO:0000256" key="6">
    <source>
        <dbReference type="ARBA" id="ARBA00022989"/>
    </source>
</evidence>
<reference evidence="9" key="1">
    <citation type="submission" date="2006-10" db="EMBL/GenBank/DDBJ databases">
        <title>Complete sequence of Solibacter usitatus Ellin6076.</title>
        <authorList>
            <consortium name="US DOE Joint Genome Institute"/>
            <person name="Copeland A."/>
            <person name="Lucas S."/>
            <person name="Lapidus A."/>
            <person name="Barry K."/>
            <person name="Detter J.C."/>
            <person name="Glavina del Rio T."/>
            <person name="Hammon N."/>
            <person name="Israni S."/>
            <person name="Dalin E."/>
            <person name="Tice H."/>
            <person name="Pitluck S."/>
            <person name="Thompson L.S."/>
            <person name="Brettin T."/>
            <person name="Bruce D."/>
            <person name="Han C."/>
            <person name="Tapia R."/>
            <person name="Gilna P."/>
            <person name="Schmutz J."/>
            <person name="Larimer F."/>
            <person name="Land M."/>
            <person name="Hauser L."/>
            <person name="Kyrpides N."/>
            <person name="Mikhailova N."/>
            <person name="Janssen P.H."/>
            <person name="Kuske C.R."/>
            <person name="Richardson P."/>
        </authorList>
    </citation>
    <scope>NUCLEOTIDE SEQUENCE</scope>
    <source>
        <strain evidence="9">Ellin6076</strain>
    </source>
</reference>
<keyword evidence="3" id="KW-1003">Cell membrane</keyword>
<dbReference type="eggNOG" id="COG0841">
    <property type="taxonomic scope" value="Bacteria"/>
</dbReference>
<feature type="transmembrane region" description="Helical" evidence="8">
    <location>
        <begin position="438"/>
        <end position="464"/>
    </location>
</feature>
<keyword evidence="6 8" id="KW-1133">Transmembrane helix</keyword>
<dbReference type="Pfam" id="PF00873">
    <property type="entry name" value="ACR_tran"/>
    <property type="match status" value="1"/>
</dbReference>
<evidence type="ECO:0000256" key="8">
    <source>
        <dbReference type="SAM" id="Phobius"/>
    </source>
</evidence>
<dbReference type="SUPFAM" id="SSF82866">
    <property type="entry name" value="Multidrug efflux transporter AcrB transmembrane domain"/>
    <property type="match status" value="2"/>
</dbReference>
<dbReference type="Gene3D" id="1.20.1640.10">
    <property type="entry name" value="Multidrug efflux transporter AcrB transmembrane domain"/>
    <property type="match status" value="2"/>
</dbReference>
<dbReference type="FunFam" id="3.30.70.1430:FF:000001">
    <property type="entry name" value="Efflux pump membrane transporter"/>
    <property type="match status" value="1"/>
</dbReference>
<dbReference type="SUPFAM" id="SSF82714">
    <property type="entry name" value="Multidrug efflux transporter AcrB TolC docking domain, DN and DC subdomains"/>
    <property type="match status" value="2"/>
</dbReference>
<dbReference type="HOGENOM" id="CLU_002755_1_2_0"/>
<dbReference type="Gene3D" id="3.30.70.1320">
    <property type="entry name" value="Multidrug efflux transporter AcrB pore domain like"/>
    <property type="match status" value="1"/>
</dbReference>
<dbReference type="PRINTS" id="PR00702">
    <property type="entry name" value="ACRIFLAVINRP"/>
</dbReference>
<dbReference type="GO" id="GO:0005886">
    <property type="term" value="C:plasma membrane"/>
    <property type="evidence" value="ECO:0007669"/>
    <property type="project" value="UniProtKB-SubCell"/>
</dbReference>
<evidence type="ECO:0000256" key="7">
    <source>
        <dbReference type="ARBA" id="ARBA00023136"/>
    </source>
</evidence>
<evidence type="ECO:0000313" key="9">
    <source>
        <dbReference type="EMBL" id="ABJ86264.1"/>
    </source>
</evidence>
<dbReference type="InParanoid" id="Q01VQ1"/>
<dbReference type="EMBL" id="CP000473">
    <property type="protein sequence ID" value="ABJ86264.1"/>
    <property type="molecule type" value="Genomic_DNA"/>
</dbReference>
<dbReference type="PANTHER" id="PTHR32063:SF21">
    <property type="entry name" value="MULTIDRUG RESISTANCE PROTEIN MDTB"/>
    <property type="match status" value="1"/>
</dbReference>
<feature type="transmembrane region" description="Helical" evidence="8">
    <location>
        <begin position="1006"/>
        <end position="1026"/>
    </location>
</feature>
<feature type="transmembrane region" description="Helical" evidence="8">
    <location>
        <begin position="367"/>
        <end position="388"/>
    </location>
</feature>
<evidence type="ECO:0000256" key="3">
    <source>
        <dbReference type="ARBA" id="ARBA00022475"/>
    </source>
</evidence>
<dbReference type="KEGG" id="sus:Acid_5314"/>
<dbReference type="STRING" id="234267.Acid_5314"/>
<evidence type="ECO:0000256" key="4">
    <source>
        <dbReference type="ARBA" id="ARBA00022519"/>
    </source>
</evidence>
<keyword evidence="2" id="KW-0813">Transport</keyword>
<keyword evidence="4" id="KW-0997">Cell inner membrane</keyword>
<feature type="transmembrane region" description="Helical" evidence="8">
    <location>
        <begin position="902"/>
        <end position="928"/>
    </location>
</feature>
<dbReference type="Gene3D" id="3.30.2090.10">
    <property type="entry name" value="Multidrug efflux transporter AcrB TolC docking domain, DN and DC subdomains"/>
    <property type="match status" value="2"/>
</dbReference>
<dbReference type="Gene3D" id="3.30.70.1440">
    <property type="entry name" value="Multidrug efflux transporter AcrB pore domain"/>
    <property type="match status" value="1"/>
</dbReference>
<evidence type="ECO:0000256" key="5">
    <source>
        <dbReference type="ARBA" id="ARBA00022692"/>
    </source>
</evidence>
<feature type="transmembrane region" description="Helical" evidence="8">
    <location>
        <begin position="537"/>
        <end position="555"/>
    </location>
</feature>
<proteinExistence type="predicted"/>
<dbReference type="InterPro" id="IPR001036">
    <property type="entry name" value="Acrflvin-R"/>
</dbReference>
<accession>Q01VQ1</accession>
<feature type="transmembrane region" description="Helical" evidence="8">
    <location>
        <begin position="965"/>
        <end position="986"/>
    </location>
</feature>
<dbReference type="AlphaFoldDB" id="Q01VQ1"/>
<dbReference type="GO" id="GO:0042910">
    <property type="term" value="F:xenobiotic transmembrane transporter activity"/>
    <property type="evidence" value="ECO:0007669"/>
    <property type="project" value="TreeGrafter"/>
</dbReference>
<dbReference type="SUPFAM" id="SSF82693">
    <property type="entry name" value="Multidrug efflux transporter AcrB pore domain, PN1, PN2, PC1 and PC2 subdomains"/>
    <property type="match status" value="4"/>
</dbReference>
<evidence type="ECO:0000256" key="1">
    <source>
        <dbReference type="ARBA" id="ARBA00004429"/>
    </source>
</evidence>
<dbReference type="FunFam" id="1.20.1640.10:FF:000001">
    <property type="entry name" value="Efflux pump membrane transporter"/>
    <property type="match status" value="1"/>
</dbReference>
<dbReference type="InterPro" id="IPR027463">
    <property type="entry name" value="AcrB_DN_DC_subdom"/>
</dbReference>